<organism evidence="1 2">
    <name type="scientific">Caenorhabditis tropicalis</name>
    <dbReference type="NCBI Taxonomy" id="1561998"/>
    <lineage>
        <taxon>Eukaryota</taxon>
        <taxon>Metazoa</taxon>
        <taxon>Ecdysozoa</taxon>
        <taxon>Nematoda</taxon>
        <taxon>Chromadorea</taxon>
        <taxon>Rhabditida</taxon>
        <taxon>Rhabditina</taxon>
        <taxon>Rhabditomorpha</taxon>
        <taxon>Rhabditoidea</taxon>
        <taxon>Rhabditidae</taxon>
        <taxon>Peloderinae</taxon>
        <taxon>Caenorhabditis</taxon>
    </lineage>
</organism>
<name>A0A1I7TRZ8_9PELO</name>
<reference evidence="2" key="1">
    <citation type="submission" date="2016-11" db="UniProtKB">
        <authorList>
            <consortium name="WormBaseParasite"/>
        </authorList>
    </citation>
    <scope>IDENTIFICATION</scope>
</reference>
<dbReference type="AlphaFoldDB" id="A0A1I7TRZ8"/>
<accession>A0A1I7TRZ8</accession>
<evidence type="ECO:0000313" key="1">
    <source>
        <dbReference type="Proteomes" id="UP000095282"/>
    </source>
</evidence>
<sequence length="71" mass="8503">MPTFYFRMRYLQKRNKMSHLSDQSAERQKLEERLLKTTELLSVESPYLVLSTDSSSQFPLPPHHHCLFTEF</sequence>
<proteinExistence type="predicted"/>
<protein>
    <submittedName>
        <fullName evidence="2">BHLH domain-containing protein</fullName>
    </submittedName>
</protein>
<dbReference type="Proteomes" id="UP000095282">
    <property type="component" value="Unplaced"/>
</dbReference>
<keyword evidence="1" id="KW-1185">Reference proteome</keyword>
<evidence type="ECO:0000313" key="2">
    <source>
        <dbReference type="WBParaSite" id="Csp11.Scaffold629.g11182.t1"/>
    </source>
</evidence>
<dbReference type="WBParaSite" id="Csp11.Scaffold629.g11182.t1">
    <property type="protein sequence ID" value="Csp11.Scaffold629.g11182.t1"/>
    <property type="gene ID" value="Csp11.Scaffold629.g11182"/>
</dbReference>